<comment type="caution">
    <text evidence="1">The sequence shown here is derived from an EMBL/GenBank/DDBJ whole genome shotgun (WGS) entry which is preliminary data.</text>
</comment>
<reference evidence="1" key="1">
    <citation type="journal article" date="2022" name="Int. J. Mol. Sci.">
        <title>Draft Genome of Tanacetum Coccineum: Genomic Comparison of Closely Related Tanacetum-Family Plants.</title>
        <authorList>
            <person name="Yamashiro T."/>
            <person name="Shiraishi A."/>
            <person name="Nakayama K."/>
            <person name="Satake H."/>
        </authorList>
    </citation>
    <scope>NUCLEOTIDE SEQUENCE</scope>
</reference>
<organism evidence="1 2">
    <name type="scientific">Tanacetum coccineum</name>
    <dbReference type="NCBI Taxonomy" id="301880"/>
    <lineage>
        <taxon>Eukaryota</taxon>
        <taxon>Viridiplantae</taxon>
        <taxon>Streptophyta</taxon>
        <taxon>Embryophyta</taxon>
        <taxon>Tracheophyta</taxon>
        <taxon>Spermatophyta</taxon>
        <taxon>Magnoliopsida</taxon>
        <taxon>eudicotyledons</taxon>
        <taxon>Gunneridae</taxon>
        <taxon>Pentapetalae</taxon>
        <taxon>asterids</taxon>
        <taxon>campanulids</taxon>
        <taxon>Asterales</taxon>
        <taxon>Asteraceae</taxon>
        <taxon>Asteroideae</taxon>
        <taxon>Anthemideae</taxon>
        <taxon>Anthemidinae</taxon>
        <taxon>Tanacetum</taxon>
    </lineage>
</organism>
<protein>
    <submittedName>
        <fullName evidence="1">Uncharacterized protein</fullName>
    </submittedName>
</protein>
<accession>A0ABQ4YFU7</accession>
<keyword evidence="2" id="KW-1185">Reference proteome</keyword>
<reference evidence="1" key="2">
    <citation type="submission" date="2022-01" db="EMBL/GenBank/DDBJ databases">
        <authorList>
            <person name="Yamashiro T."/>
            <person name="Shiraishi A."/>
            <person name="Satake H."/>
            <person name="Nakayama K."/>
        </authorList>
    </citation>
    <scope>NUCLEOTIDE SEQUENCE</scope>
</reference>
<evidence type="ECO:0000313" key="1">
    <source>
        <dbReference type="EMBL" id="GJS76271.1"/>
    </source>
</evidence>
<gene>
    <name evidence="1" type="ORF">Tco_0726152</name>
</gene>
<sequence length="124" mass="14119">MTTRITTSTTGSQMHNNIMAADSRDCPPMLASGRYAQWQSRFMRYVDTKPNGEALRKCILQGPYKISNIIIQEKKAIHLLLTGIRDDIYSTVDACKTAHNMWIAIERLQQGESLNKQDVKTNLF</sequence>
<name>A0ABQ4YFU7_9ASTR</name>
<dbReference type="EMBL" id="BQNB010010363">
    <property type="protein sequence ID" value="GJS76271.1"/>
    <property type="molecule type" value="Genomic_DNA"/>
</dbReference>
<proteinExistence type="predicted"/>
<evidence type="ECO:0000313" key="2">
    <source>
        <dbReference type="Proteomes" id="UP001151760"/>
    </source>
</evidence>
<dbReference type="Proteomes" id="UP001151760">
    <property type="component" value="Unassembled WGS sequence"/>
</dbReference>